<evidence type="ECO:0000313" key="3">
    <source>
        <dbReference type="EMBL" id="KAG9443048.1"/>
    </source>
</evidence>
<dbReference type="PANTHER" id="PTHR12300:SF176">
    <property type="entry name" value="HVA22-LIKE PROTEIN"/>
    <property type="match status" value="1"/>
</dbReference>
<dbReference type="AlphaFoldDB" id="A0AAV7E2K6"/>
<reference evidence="3 4" key="1">
    <citation type="submission" date="2021-07" db="EMBL/GenBank/DDBJ databases">
        <title>The Aristolochia fimbriata genome: insights into angiosperm evolution, floral development and chemical biosynthesis.</title>
        <authorList>
            <person name="Jiao Y."/>
        </authorList>
    </citation>
    <scope>NUCLEOTIDE SEQUENCE [LARGE SCALE GENOMIC DNA]</scope>
    <source>
        <strain evidence="3">IBCAS-2021</strain>
        <tissue evidence="3">Leaf</tissue>
    </source>
</reference>
<accession>A0AAV7E2K6</accession>
<organism evidence="3 4">
    <name type="scientific">Aristolochia fimbriata</name>
    <name type="common">White veined hardy Dutchman's pipe vine</name>
    <dbReference type="NCBI Taxonomy" id="158543"/>
    <lineage>
        <taxon>Eukaryota</taxon>
        <taxon>Viridiplantae</taxon>
        <taxon>Streptophyta</taxon>
        <taxon>Embryophyta</taxon>
        <taxon>Tracheophyta</taxon>
        <taxon>Spermatophyta</taxon>
        <taxon>Magnoliopsida</taxon>
        <taxon>Magnoliidae</taxon>
        <taxon>Piperales</taxon>
        <taxon>Aristolochiaceae</taxon>
        <taxon>Aristolochia</taxon>
    </lineage>
</organism>
<comment type="subcellular location">
    <subcellularLocation>
        <location evidence="1">Membrane</location>
        <topology evidence="1">Multi-pass membrane protein</topology>
    </subcellularLocation>
</comment>
<evidence type="ECO:0000313" key="4">
    <source>
        <dbReference type="Proteomes" id="UP000825729"/>
    </source>
</evidence>
<dbReference type="EMBL" id="JAINDJ010000007">
    <property type="protein sequence ID" value="KAG9443048.1"/>
    <property type="molecule type" value="Genomic_DNA"/>
</dbReference>
<feature type="compositionally biased region" description="Basic and acidic residues" evidence="2">
    <location>
        <begin position="169"/>
        <end position="179"/>
    </location>
</feature>
<dbReference type="InterPro" id="IPR004345">
    <property type="entry name" value="TB2_DP1_HVA22"/>
</dbReference>
<dbReference type="GO" id="GO:0016020">
    <property type="term" value="C:membrane"/>
    <property type="evidence" value="ECO:0007669"/>
    <property type="project" value="UniProtKB-SubCell"/>
</dbReference>
<sequence length="197" mass="22302">MAAAVLGSVISGDPLQVGLRLLLLPLGSNIVMRTACCAVGTVLPVYSTFNAIESKDQKEQDRWLLYWAVYGSFSVVEIFSDKILSWCPFYYYFKFAFLVWLQFPSGEGSRRLYGRHLRPFLLKHQARLDRCVNFTSSEVARFVSVHQAEIQFIKMMLARLSTSVNQGMKDVKQPGERGRQPVVEGLPEQNARSNADD</sequence>
<keyword evidence="4" id="KW-1185">Reference proteome</keyword>
<dbReference type="Pfam" id="PF03134">
    <property type="entry name" value="TB2_DP1_HVA22"/>
    <property type="match status" value="1"/>
</dbReference>
<dbReference type="PANTHER" id="PTHR12300">
    <property type="entry name" value="HVA22-LIKE PROTEINS"/>
    <property type="match status" value="1"/>
</dbReference>
<name>A0AAV7E2K6_ARIFI</name>
<dbReference type="Proteomes" id="UP000825729">
    <property type="component" value="Unassembled WGS sequence"/>
</dbReference>
<gene>
    <name evidence="3" type="ORF">H6P81_018902</name>
</gene>
<comment type="similarity">
    <text evidence="1">Belongs to the DP1 family.</text>
</comment>
<comment type="caution">
    <text evidence="3">The sequence shown here is derived from an EMBL/GenBank/DDBJ whole genome shotgun (WGS) entry which is preliminary data.</text>
</comment>
<evidence type="ECO:0000256" key="1">
    <source>
        <dbReference type="RuleBase" id="RU362006"/>
    </source>
</evidence>
<evidence type="ECO:0000256" key="2">
    <source>
        <dbReference type="SAM" id="MobiDB-lite"/>
    </source>
</evidence>
<feature type="region of interest" description="Disordered" evidence="2">
    <location>
        <begin position="168"/>
        <end position="197"/>
    </location>
</feature>
<proteinExistence type="inferred from homology"/>
<protein>
    <recommendedName>
        <fullName evidence="1">HVA22-like protein</fullName>
    </recommendedName>
</protein>